<keyword evidence="1" id="KW-0812">Transmembrane</keyword>
<proteinExistence type="predicted"/>
<feature type="transmembrane region" description="Helical" evidence="1">
    <location>
        <begin position="123"/>
        <end position="141"/>
    </location>
</feature>
<dbReference type="Proteomes" id="UP000634647">
    <property type="component" value="Unassembled WGS sequence"/>
</dbReference>
<protein>
    <recommendedName>
        <fullName evidence="4">DUF2127 domain-containing protein</fullName>
    </recommendedName>
</protein>
<dbReference type="EMBL" id="BNAB01000010">
    <property type="protein sequence ID" value="GHE02842.1"/>
    <property type="molecule type" value="Genomic_DNA"/>
</dbReference>
<feature type="transmembrane region" description="Helical" evidence="1">
    <location>
        <begin position="173"/>
        <end position="192"/>
    </location>
</feature>
<sequence length="205" mass="23028">MMGTPTCVIATIMGSRRGVWPAKELIQWVIAASMAFPSYSEVLPGMQVTEHRIHQAFQLSVLLKGLHALTEIVGGLVFYFVPAPMILHWVNIVTQEELTEDPRDFVATHLVSAAQHLSGGTEAFYAFYLISHGLIKVVLVAGLLREKLIAYPLSLIALGGFIAYQLYRYSYTHSFGLIVLTVFDLIVIVLVWHEWRLLRKHLPVD</sequence>
<organism evidence="2 3">
    <name type="scientific">Allgaiera indica</name>
    <dbReference type="NCBI Taxonomy" id="765699"/>
    <lineage>
        <taxon>Bacteria</taxon>
        <taxon>Pseudomonadati</taxon>
        <taxon>Pseudomonadota</taxon>
        <taxon>Alphaproteobacteria</taxon>
        <taxon>Rhodobacterales</taxon>
        <taxon>Paracoccaceae</taxon>
        <taxon>Allgaiera</taxon>
    </lineage>
</organism>
<gene>
    <name evidence="2" type="ORF">GCM10008024_23980</name>
</gene>
<keyword evidence="1" id="KW-1133">Transmembrane helix</keyword>
<keyword evidence="1" id="KW-0472">Membrane</keyword>
<dbReference type="AlphaFoldDB" id="A0AAN4ZZX1"/>
<evidence type="ECO:0000313" key="3">
    <source>
        <dbReference type="Proteomes" id="UP000634647"/>
    </source>
</evidence>
<comment type="caution">
    <text evidence="2">The sequence shown here is derived from an EMBL/GenBank/DDBJ whole genome shotgun (WGS) entry which is preliminary data.</text>
</comment>
<feature type="transmembrane region" description="Helical" evidence="1">
    <location>
        <begin position="148"/>
        <end position="167"/>
    </location>
</feature>
<name>A0AAN4ZZX1_9RHOB</name>
<dbReference type="Pfam" id="PF09900">
    <property type="entry name" value="DUF2127"/>
    <property type="match status" value="1"/>
</dbReference>
<evidence type="ECO:0008006" key="4">
    <source>
        <dbReference type="Google" id="ProtNLM"/>
    </source>
</evidence>
<reference evidence="2" key="1">
    <citation type="journal article" date="2014" name="Int. J. Syst. Evol. Microbiol.">
        <title>Complete genome sequence of Corynebacterium casei LMG S-19264T (=DSM 44701T), isolated from a smear-ripened cheese.</title>
        <authorList>
            <consortium name="US DOE Joint Genome Institute (JGI-PGF)"/>
            <person name="Walter F."/>
            <person name="Albersmeier A."/>
            <person name="Kalinowski J."/>
            <person name="Ruckert C."/>
        </authorList>
    </citation>
    <scope>NUCLEOTIDE SEQUENCE</scope>
    <source>
        <strain evidence="2">CGMCC 1.10859</strain>
    </source>
</reference>
<reference evidence="2" key="2">
    <citation type="submission" date="2023-06" db="EMBL/GenBank/DDBJ databases">
        <authorList>
            <person name="Sun Q."/>
            <person name="Zhou Y."/>
        </authorList>
    </citation>
    <scope>NUCLEOTIDE SEQUENCE</scope>
    <source>
        <strain evidence="2">CGMCC 1.10859</strain>
    </source>
</reference>
<evidence type="ECO:0000256" key="1">
    <source>
        <dbReference type="SAM" id="Phobius"/>
    </source>
</evidence>
<evidence type="ECO:0000313" key="2">
    <source>
        <dbReference type="EMBL" id="GHE02842.1"/>
    </source>
</evidence>
<feature type="transmembrane region" description="Helical" evidence="1">
    <location>
        <begin position="61"/>
        <end position="81"/>
    </location>
</feature>
<dbReference type="InterPro" id="IPR021125">
    <property type="entry name" value="DUF2127"/>
</dbReference>
<accession>A0AAN4ZZX1</accession>